<evidence type="ECO:0000256" key="3">
    <source>
        <dbReference type="ARBA" id="ARBA00022989"/>
    </source>
</evidence>
<dbReference type="GO" id="GO:0007156">
    <property type="term" value="P:homophilic cell adhesion via plasma membrane adhesion molecules"/>
    <property type="evidence" value="ECO:0007669"/>
    <property type="project" value="InterPro"/>
</dbReference>
<evidence type="ECO:0000256" key="1">
    <source>
        <dbReference type="ARBA" id="ARBA00004167"/>
    </source>
</evidence>
<dbReference type="InterPro" id="IPR015919">
    <property type="entry name" value="Cadherin-like_sf"/>
</dbReference>
<name>A0A183M724_9TREM</name>
<dbReference type="EMBL" id="UZAI01006945">
    <property type="protein sequence ID" value="VDO97413.1"/>
    <property type="molecule type" value="Genomic_DNA"/>
</dbReference>
<proteinExistence type="predicted"/>
<dbReference type="SUPFAM" id="SSF49313">
    <property type="entry name" value="Cadherin-like"/>
    <property type="match status" value="1"/>
</dbReference>
<evidence type="ECO:0000313" key="5">
    <source>
        <dbReference type="EMBL" id="VDO97413.1"/>
    </source>
</evidence>
<dbReference type="PANTHER" id="PTHR24028">
    <property type="entry name" value="CADHERIN-87A"/>
    <property type="match status" value="1"/>
</dbReference>
<reference evidence="5 6" key="1">
    <citation type="submission" date="2018-11" db="EMBL/GenBank/DDBJ databases">
        <authorList>
            <consortium name="Pathogen Informatics"/>
        </authorList>
    </citation>
    <scope>NUCLEOTIDE SEQUENCE [LARGE SCALE GENOMIC DNA]</scope>
    <source>
        <strain evidence="5 6">Zambia</strain>
    </source>
</reference>
<keyword evidence="3" id="KW-1133">Transmembrane helix</keyword>
<dbReference type="PANTHER" id="PTHR24028:SF328">
    <property type="entry name" value="CADHERIN-3"/>
    <property type="match status" value="1"/>
</dbReference>
<dbReference type="Gene3D" id="2.60.40.60">
    <property type="entry name" value="Cadherins"/>
    <property type="match status" value="2"/>
</dbReference>
<evidence type="ECO:0000256" key="4">
    <source>
        <dbReference type="ARBA" id="ARBA00023180"/>
    </source>
</evidence>
<organism evidence="5 6">
    <name type="scientific">Schistosoma margrebowiei</name>
    <dbReference type="NCBI Taxonomy" id="48269"/>
    <lineage>
        <taxon>Eukaryota</taxon>
        <taxon>Metazoa</taxon>
        <taxon>Spiralia</taxon>
        <taxon>Lophotrochozoa</taxon>
        <taxon>Platyhelminthes</taxon>
        <taxon>Trematoda</taxon>
        <taxon>Digenea</taxon>
        <taxon>Strigeidida</taxon>
        <taxon>Schistosomatoidea</taxon>
        <taxon>Schistosomatidae</taxon>
        <taxon>Schistosoma</taxon>
    </lineage>
</organism>
<comment type="subcellular location">
    <subcellularLocation>
        <location evidence="1">Membrane</location>
        <topology evidence="1">Single-pass membrane protein</topology>
    </subcellularLocation>
</comment>
<dbReference type="PROSITE" id="PS50268">
    <property type="entry name" value="CADHERIN_2"/>
    <property type="match status" value="1"/>
</dbReference>
<sequence length="141" mass="16041">MKIAAVKASIIMIYDAKSSMDDENGILVYIVFKCSSKLYNKVNAYDNGEPRLSGSTHVEIALIDINDCHPIFTQVSYHFSLDEELEMNYTIESYIIGQVKATDCDIGLNAQLIYSLDTTINYKMDHPFQVGKTYIIPFYFI</sequence>
<dbReference type="AlphaFoldDB" id="A0A183M724"/>
<dbReference type="STRING" id="48269.A0A183M724"/>
<keyword evidence="3" id="KW-0472">Membrane</keyword>
<dbReference type="GO" id="GO:0005886">
    <property type="term" value="C:plasma membrane"/>
    <property type="evidence" value="ECO:0007669"/>
    <property type="project" value="TreeGrafter"/>
</dbReference>
<keyword evidence="2" id="KW-0812">Transmembrane</keyword>
<keyword evidence="4" id="KW-0325">Glycoprotein</keyword>
<accession>A0A183M724</accession>
<dbReference type="InterPro" id="IPR002126">
    <property type="entry name" value="Cadherin-like_dom"/>
</dbReference>
<dbReference type="InterPro" id="IPR050174">
    <property type="entry name" value="Protocadherin/Cadherin-CA"/>
</dbReference>
<protein>
    <submittedName>
        <fullName evidence="5">Uncharacterized protein</fullName>
    </submittedName>
</protein>
<dbReference type="Proteomes" id="UP000277204">
    <property type="component" value="Unassembled WGS sequence"/>
</dbReference>
<evidence type="ECO:0000256" key="2">
    <source>
        <dbReference type="ARBA" id="ARBA00022692"/>
    </source>
</evidence>
<dbReference type="CDD" id="cd11304">
    <property type="entry name" value="Cadherin_repeat"/>
    <property type="match status" value="2"/>
</dbReference>
<dbReference type="GO" id="GO:0005509">
    <property type="term" value="F:calcium ion binding"/>
    <property type="evidence" value="ECO:0007669"/>
    <property type="project" value="UniProtKB-UniRule"/>
</dbReference>
<keyword evidence="6" id="KW-1185">Reference proteome</keyword>
<gene>
    <name evidence="5" type="ORF">SMRZ_LOCUS11849</name>
</gene>
<evidence type="ECO:0000313" key="6">
    <source>
        <dbReference type="Proteomes" id="UP000277204"/>
    </source>
</evidence>